<evidence type="ECO:0008006" key="3">
    <source>
        <dbReference type="Google" id="ProtNLM"/>
    </source>
</evidence>
<organism evidence="1 2">
    <name type="scientific">Tritrichomonas musculus</name>
    <dbReference type="NCBI Taxonomy" id="1915356"/>
    <lineage>
        <taxon>Eukaryota</taxon>
        <taxon>Metamonada</taxon>
        <taxon>Parabasalia</taxon>
        <taxon>Tritrichomonadida</taxon>
        <taxon>Tritrichomonadidae</taxon>
        <taxon>Tritrichomonas</taxon>
    </lineage>
</organism>
<evidence type="ECO:0000313" key="1">
    <source>
        <dbReference type="EMBL" id="KAK8841003.1"/>
    </source>
</evidence>
<evidence type="ECO:0000313" key="2">
    <source>
        <dbReference type="Proteomes" id="UP001470230"/>
    </source>
</evidence>
<accession>A0ABR2H447</accession>
<dbReference type="EMBL" id="JAPFFF010000043">
    <property type="protein sequence ID" value="KAK8841003.1"/>
    <property type="molecule type" value="Genomic_DNA"/>
</dbReference>
<dbReference type="Proteomes" id="UP001470230">
    <property type="component" value="Unassembled WGS sequence"/>
</dbReference>
<protein>
    <recommendedName>
        <fullName evidence="3">DUF3447 domain-containing protein</fullName>
    </recommendedName>
</protein>
<comment type="caution">
    <text evidence="1">The sequence shown here is derived from an EMBL/GenBank/DDBJ whole genome shotgun (WGS) entry which is preliminary data.</text>
</comment>
<sequence length="573" mass="68172">MENILNDALKIKFYAQLQKDLCNLKPNSSEEEITTLIINQISETTFQQKDELMIICQIFAYYPRNNSKSVRRNAFKLFDKIMDPIKNLLQGESSFFWHIFGGLYYFKQYMYEEGLISIEKIVQEAIYDNTKAVAEFFLPEIVEKCPEIYEKEIKYQMQRQYSADDIEKFKELRKKHLKWLRESNDYLDPLYREIETDQLRYCIKTDDIDTFQTIVSNLNLSINSKIKESILENSYLQPAEVSFIDFAIEFNSIKIFKYLIMNDAKIEMESVFNAIRNRNYEMIHLVESKNEQKFIDFALSDSISCWNYELILYSIENYENFFDDEEISSENVEKALDIMSDLCYSINFQFLESIYLPFLKNHSKFVHENINEILFCTIQDQSGYFTKEFMKYPGIDVNYHSQLENNKSLLCKAIQQKNKNAVFLFLSHPEIELGKAGCDYAFPFQFACGAHADADIIQMICNHPKFDINWRDNLFHFTAFDICILRDNFYTIEFILNRFPDYDEDLFLSFFMHCLTRKQFLVLKLILEFTSKKNEGKIKNIIDSLLKNPEFDGNKNEVMQIMQELKIDDFEHE</sequence>
<dbReference type="SUPFAM" id="SSF48403">
    <property type="entry name" value="Ankyrin repeat"/>
    <property type="match status" value="1"/>
</dbReference>
<reference evidence="1 2" key="1">
    <citation type="submission" date="2024-04" db="EMBL/GenBank/DDBJ databases">
        <title>Tritrichomonas musculus Genome.</title>
        <authorList>
            <person name="Alves-Ferreira E."/>
            <person name="Grigg M."/>
            <person name="Lorenzi H."/>
            <person name="Galac M."/>
        </authorList>
    </citation>
    <scope>NUCLEOTIDE SEQUENCE [LARGE SCALE GENOMIC DNA]</scope>
    <source>
        <strain evidence="1 2">EAF2021</strain>
    </source>
</reference>
<dbReference type="Gene3D" id="1.25.40.20">
    <property type="entry name" value="Ankyrin repeat-containing domain"/>
    <property type="match status" value="1"/>
</dbReference>
<name>A0ABR2H447_9EUKA</name>
<keyword evidence="2" id="KW-1185">Reference proteome</keyword>
<proteinExistence type="predicted"/>
<gene>
    <name evidence="1" type="ORF">M9Y10_027840</name>
</gene>
<dbReference type="InterPro" id="IPR036770">
    <property type="entry name" value="Ankyrin_rpt-contain_sf"/>
</dbReference>
<dbReference type="PANTHER" id="PTHR24159:SF5">
    <property type="entry name" value="ANK_REP_REGION DOMAIN-CONTAINING PROTEIN"/>
    <property type="match status" value="1"/>
</dbReference>
<dbReference type="PANTHER" id="PTHR24159">
    <property type="match status" value="1"/>
</dbReference>